<name>A0AAV4NJZ2_CAEEX</name>
<dbReference type="EMBL" id="BPLR01003470">
    <property type="protein sequence ID" value="GIX85003.1"/>
    <property type="molecule type" value="Genomic_DNA"/>
</dbReference>
<organism evidence="1 2">
    <name type="scientific">Caerostris extrusa</name>
    <name type="common">Bark spider</name>
    <name type="synonym">Caerostris bankana</name>
    <dbReference type="NCBI Taxonomy" id="172846"/>
    <lineage>
        <taxon>Eukaryota</taxon>
        <taxon>Metazoa</taxon>
        <taxon>Ecdysozoa</taxon>
        <taxon>Arthropoda</taxon>
        <taxon>Chelicerata</taxon>
        <taxon>Arachnida</taxon>
        <taxon>Araneae</taxon>
        <taxon>Araneomorphae</taxon>
        <taxon>Entelegynae</taxon>
        <taxon>Araneoidea</taxon>
        <taxon>Araneidae</taxon>
        <taxon>Caerostris</taxon>
    </lineage>
</organism>
<keyword evidence="2" id="KW-1185">Reference proteome</keyword>
<reference evidence="1 2" key="1">
    <citation type="submission" date="2021-06" db="EMBL/GenBank/DDBJ databases">
        <title>Caerostris extrusa draft genome.</title>
        <authorList>
            <person name="Kono N."/>
            <person name="Arakawa K."/>
        </authorList>
    </citation>
    <scope>NUCLEOTIDE SEQUENCE [LARGE SCALE GENOMIC DNA]</scope>
</reference>
<sequence length="113" mass="12999">MGEWGKTPKEYRLYTFSSSSKDRFGVYFPPRTIFCVEVCVSFPPLAHHPDPQQPIKRSWVSRAFLFSDIISPGLIIVFKKTGIKVVKSNDFGFRVVGFRGYVLGLVGVCWKWY</sequence>
<evidence type="ECO:0000313" key="1">
    <source>
        <dbReference type="EMBL" id="GIX85003.1"/>
    </source>
</evidence>
<comment type="caution">
    <text evidence="1">The sequence shown here is derived from an EMBL/GenBank/DDBJ whole genome shotgun (WGS) entry which is preliminary data.</text>
</comment>
<protein>
    <submittedName>
        <fullName evidence="1">Uncharacterized protein</fullName>
    </submittedName>
</protein>
<dbReference type="AlphaFoldDB" id="A0AAV4NJZ2"/>
<evidence type="ECO:0000313" key="2">
    <source>
        <dbReference type="Proteomes" id="UP001054945"/>
    </source>
</evidence>
<accession>A0AAV4NJZ2</accession>
<dbReference type="Proteomes" id="UP001054945">
    <property type="component" value="Unassembled WGS sequence"/>
</dbReference>
<proteinExistence type="predicted"/>
<gene>
    <name evidence="1" type="ORF">CEXT_183571</name>
</gene>